<accession>A0A0L6UDH6</accession>
<evidence type="ECO:0000313" key="1">
    <source>
        <dbReference type="EMBL" id="KNZ45835.1"/>
    </source>
</evidence>
<evidence type="ECO:0000313" key="2">
    <source>
        <dbReference type="Proteomes" id="UP000037035"/>
    </source>
</evidence>
<comment type="caution">
    <text evidence="1">The sequence shown here is derived from an EMBL/GenBank/DDBJ whole genome shotgun (WGS) entry which is preliminary data.</text>
</comment>
<feature type="non-terminal residue" evidence="1">
    <location>
        <position position="1"/>
    </location>
</feature>
<dbReference type="VEuPathDB" id="FungiDB:VP01_7764g1"/>
<dbReference type="EMBL" id="LAVV01013232">
    <property type="protein sequence ID" value="KNZ45835.1"/>
    <property type="molecule type" value="Genomic_DNA"/>
</dbReference>
<dbReference type="AlphaFoldDB" id="A0A0L6UDH6"/>
<reference evidence="1 2" key="1">
    <citation type="submission" date="2015-08" db="EMBL/GenBank/DDBJ databases">
        <title>Next Generation Sequencing and Analysis of the Genome of Puccinia sorghi L Schw, the Causal Agent of Maize Common Rust.</title>
        <authorList>
            <person name="Rochi L."/>
            <person name="Burguener G."/>
            <person name="Darino M."/>
            <person name="Turjanski A."/>
            <person name="Kreff E."/>
            <person name="Dieguez M.J."/>
            <person name="Sacco F."/>
        </authorList>
    </citation>
    <scope>NUCLEOTIDE SEQUENCE [LARGE SCALE GENOMIC DNA]</scope>
    <source>
        <strain evidence="1 2">RO10H11247</strain>
    </source>
</reference>
<gene>
    <name evidence="1" type="ORF">VP01_7764g1</name>
</gene>
<protein>
    <submittedName>
        <fullName evidence="1">Uncharacterized protein</fullName>
    </submittedName>
</protein>
<feature type="non-terminal residue" evidence="1">
    <location>
        <position position="186"/>
    </location>
</feature>
<dbReference type="OrthoDB" id="360653at2759"/>
<sequence>PHKLALLSESHVIRHFALKVLLKTPHFWSRMLEYARCIFTNWQPWSNGQAASSTEVVDITQRILIGKCIHRTPYGNNHCRHLPISTRSITLTSGNYFGANSICVFGIPQRSTLLLEYSQPFTDQAEFRCTHKDKVIDPFSSDFRNLTLEAALEVTVIIAQLESLEYRLDIQKLRGSFGRSSIAKSC</sequence>
<keyword evidence="2" id="KW-1185">Reference proteome</keyword>
<dbReference type="Proteomes" id="UP000037035">
    <property type="component" value="Unassembled WGS sequence"/>
</dbReference>
<name>A0A0L6UDH6_9BASI</name>
<organism evidence="1 2">
    <name type="scientific">Puccinia sorghi</name>
    <dbReference type="NCBI Taxonomy" id="27349"/>
    <lineage>
        <taxon>Eukaryota</taxon>
        <taxon>Fungi</taxon>
        <taxon>Dikarya</taxon>
        <taxon>Basidiomycota</taxon>
        <taxon>Pucciniomycotina</taxon>
        <taxon>Pucciniomycetes</taxon>
        <taxon>Pucciniales</taxon>
        <taxon>Pucciniaceae</taxon>
        <taxon>Puccinia</taxon>
    </lineage>
</organism>
<proteinExistence type="predicted"/>
<dbReference type="STRING" id="27349.A0A0L6UDH6"/>